<dbReference type="Gene3D" id="3.20.20.80">
    <property type="entry name" value="Glycosidases"/>
    <property type="match status" value="1"/>
</dbReference>
<dbReference type="EMBL" id="CATOUU010000548">
    <property type="protein sequence ID" value="CAI9933652.1"/>
    <property type="molecule type" value="Genomic_DNA"/>
</dbReference>
<organism evidence="5">
    <name type="scientific">Hexamita inflata</name>
    <dbReference type="NCBI Taxonomy" id="28002"/>
    <lineage>
        <taxon>Eukaryota</taxon>
        <taxon>Metamonada</taxon>
        <taxon>Diplomonadida</taxon>
        <taxon>Hexamitidae</taxon>
        <taxon>Hexamitinae</taxon>
        <taxon>Hexamita</taxon>
    </lineage>
</organism>
<evidence type="ECO:0000313" key="5">
    <source>
        <dbReference type="EMBL" id="CAI9963359.1"/>
    </source>
</evidence>
<protein>
    <submittedName>
        <fullName evidence="5">Glycosyl hydrolase family 25 protein</fullName>
    </submittedName>
    <submittedName>
        <fullName evidence="6">Glycosyl_hydrolase family 25 protein</fullName>
    </submittedName>
</protein>
<dbReference type="EMBL" id="CATOUU010000967">
    <property type="protein sequence ID" value="CAI9963359.1"/>
    <property type="molecule type" value="Genomic_DNA"/>
</dbReference>
<dbReference type="InterPro" id="IPR017853">
    <property type="entry name" value="GH"/>
</dbReference>
<comment type="caution">
    <text evidence="5">The sequence shown here is derived from an EMBL/GenBank/DDBJ whole genome shotgun (WGS) entry which is preliminary data.</text>
</comment>
<evidence type="ECO:0000313" key="9">
    <source>
        <dbReference type="Proteomes" id="UP001642409"/>
    </source>
</evidence>
<dbReference type="AlphaFoldDB" id="A0AA86QPF2"/>
<name>A0AA86QPF2_9EUKA</name>
<keyword evidence="5" id="KW-0378">Hydrolase</keyword>
<sequence length="208" mass="24003">MLITFAITLQTRGFDLSYYQGDVSQDSMNCLFNNGYRFGIIEAQIGNTFNQNSISDYQRAKAAGFQNVDFYIFPTINKDARSQVRDTVQRLLNAGVMTGNMIWLDIENIDLFYPTQAQNQQFIAAMLSEMSNMLGANRVGVYSNWNQWSQIVGSSWTGAQPHQLWYPHYDNWQSFDDFQPFGGWTRPSIKQYLGDNPECSTHVDRNFY</sequence>
<keyword evidence="9" id="KW-1185">Reference proteome</keyword>
<evidence type="ECO:0000313" key="7">
    <source>
        <dbReference type="EMBL" id="CAL6056705.1"/>
    </source>
</evidence>
<proteinExistence type="inferred from homology"/>
<comment type="similarity">
    <text evidence="1">Belongs to the glycosyl hydrolase 25 family.</text>
</comment>
<dbReference type="EMBL" id="CAXDID020000057">
    <property type="protein sequence ID" value="CAL6008463.1"/>
    <property type="molecule type" value="Genomic_DNA"/>
</dbReference>
<accession>A0AA86QPF2</accession>
<dbReference type="GO" id="GO:0003796">
    <property type="term" value="F:lysozyme activity"/>
    <property type="evidence" value="ECO:0007669"/>
    <property type="project" value="InterPro"/>
</dbReference>
<evidence type="ECO:0000313" key="6">
    <source>
        <dbReference type="EMBL" id="CAL6008463.1"/>
    </source>
</evidence>
<dbReference type="Proteomes" id="UP001642409">
    <property type="component" value="Unassembled WGS sequence"/>
</dbReference>
<dbReference type="GO" id="GO:0016998">
    <property type="term" value="P:cell wall macromolecule catabolic process"/>
    <property type="evidence" value="ECO:0007669"/>
    <property type="project" value="InterPro"/>
</dbReference>
<dbReference type="InterPro" id="IPR002053">
    <property type="entry name" value="Glyco_hydro_25"/>
</dbReference>
<evidence type="ECO:0000313" key="3">
    <source>
        <dbReference type="EMBL" id="CAI9913822.1"/>
    </source>
</evidence>
<evidence type="ECO:0000256" key="2">
    <source>
        <dbReference type="ARBA" id="ARBA00022729"/>
    </source>
</evidence>
<dbReference type="SUPFAM" id="SSF51445">
    <property type="entry name" value="(Trans)glycosidases"/>
    <property type="match status" value="1"/>
</dbReference>
<dbReference type="EMBL" id="CATOUU010000036">
    <property type="protein sequence ID" value="CAI9913822.1"/>
    <property type="molecule type" value="Genomic_DNA"/>
</dbReference>
<evidence type="ECO:0000256" key="1">
    <source>
        <dbReference type="ARBA" id="ARBA00010646"/>
    </source>
</evidence>
<evidence type="ECO:0000313" key="8">
    <source>
        <dbReference type="EMBL" id="CAL6088735.1"/>
    </source>
</evidence>
<dbReference type="InterPro" id="IPR051595">
    <property type="entry name" value="GH25_Enzymes"/>
</dbReference>
<dbReference type="GO" id="GO:0007165">
    <property type="term" value="P:signal transduction"/>
    <property type="evidence" value="ECO:0007669"/>
    <property type="project" value="TreeGrafter"/>
</dbReference>
<reference evidence="6 9" key="2">
    <citation type="submission" date="2024-07" db="EMBL/GenBank/DDBJ databases">
        <authorList>
            <person name="Akdeniz Z."/>
        </authorList>
    </citation>
    <scope>NUCLEOTIDE SEQUENCE [LARGE SCALE GENOMIC DNA]</scope>
</reference>
<gene>
    <name evidence="3" type="ORF">HINF_LOCUS1467</name>
    <name evidence="6" type="ORF">HINF_LOCUS21133</name>
    <name evidence="4" type="ORF">HINF_LOCUS21297</name>
    <name evidence="7" type="ORF">HINF_LOCUS47153</name>
    <name evidence="5" type="ORF">HINF_LOCUS51004</name>
    <name evidence="8" type="ORF">HINF_LOCUS64271</name>
</gene>
<dbReference type="PROSITE" id="PS51904">
    <property type="entry name" value="GLYCOSYL_HYDROL_F25_2"/>
    <property type="match status" value="1"/>
</dbReference>
<dbReference type="PANTHER" id="PTHR23208">
    <property type="entry name" value="LYSOZYME PROTEIN"/>
    <property type="match status" value="1"/>
</dbReference>
<keyword evidence="2" id="KW-0732">Signal</keyword>
<evidence type="ECO:0000313" key="4">
    <source>
        <dbReference type="EMBL" id="CAI9933652.1"/>
    </source>
</evidence>
<dbReference type="GO" id="GO:0009253">
    <property type="term" value="P:peptidoglycan catabolic process"/>
    <property type="evidence" value="ECO:0007669"/>
    <property type="project" value="InterPro"/>
</dbReference>
<reference evidence="5" key="1">
    <citation type="submission" date="2023-06" db="EMBL/GenBank/DDBJ databases">
        <authorList>
            <person name="Kurt Z."/>
        </authorList>
    </citation>
    <scope>NUCLEOTIDE SEQUENCE</scope>
</reference>
<dbReference type="EMBL" id="CAXDID020000211">
    <property type="protein sequence ID" value="CAL6056705.1"/>
    <property type="molecule type" value="Genomic_DNA"/>
</dbReference>
<dbReference type="PANTHER" id="PTHR23208:SF36">
    <property type="entry name" value="LYSOZYME-RELATED"/>
    <property type="match status" value="1"/>
</dbReference>
<dbReference type="EMBL" id="CAXDID020000410">
    <property type="protein sequence ID" value="CAL6088735.1"/>
    <property type="molecule type" value="Genomic_DNA"/>
</dbReference>